<sequence>MALGQALLTKPPGVQKPQTRVQEVSQSKADASSLDQQLRLEQSLEVVQTLLGASTGLNELLTVERLAVSHSSGGITIPIAYVLWTMLNSPVVISGLLPEECFVEKRYGGSSSTAVSYRSFTSDLDDEALFKKGTNGTRIKRLRRGYSCEADQLLDWLETGIFDALRRGYLKAVQLAIYVDDKHPDIVVESYTFSFTYREKDDGPSISLKVTDMHGNGVTANDANKNLQLMIRRLIVITQNLPPLPDKRWLTLRLHYLEGTPKDYDPPNFYRLPPTAFPLRIRENGSGAVEKLDCGELNAGYHTVTLKVSSLSEVDPEERPRRRRGSKFIAIDADIVQPHPRADGLSENEKNGSDTQKIPGTHEGAPATIPLPREAESVEEQRASPNTSCNPRTLSESGSTSRFPGRETQERLAIRSMLVTSKPGSEIPETQPCNLGLERTRNLPVERSTRPSAITDKRPRPENLATQLQEPPGPPRAGERAPKADATPSPGQRIPLGELNGINPSAPQKVPEMIPPRDADHSREAPSKIFKLKMLETKKAELARNKLVTEAKGKGVIRETRADDHQIMCECGSKEISEDMICCDLCEGWQHTECYGFTSTQDPRIPDYHVCYSCLLSRFEERLLEEMRALALFRRAVKLVWDKGSFLATNRAFSNALGCDLPTASQITRRLLEEGFIALASVTRTGRQRKAVNGGPVKYSVVKTPEVAKIKEVQYFDPLVKISHHFENPSRRENLHESLLKDAPAMKLSDNIPPGYDESGVEDSQAFESHFEEAIVISESNREAPERQADMDSTADEEELPRSKAYHTQPNLDAPADETSKTNNRVTSSTHQSSGEGLGTSELIRDPPEAPSQPRVNVSAVSFDVYVGYDTEG</sequence>
<dbReference type="GO" id="GO:0005694">
    <property type="term" value="C:chromosome"/>
    <property type="evidence" value="ECO:0007669"/>
    <property type="project" value="UniProtKB-SubCell"/>
</dbReference>
<keyword evidence="3" id="KW-0158">Chromosome</keyword>
<feature type="region of interest" description="Disordered" evidence="9">
    <location>
        <begin position="776"/>
        <end position="858"/>
    </location>
</feature>
<evidence type="ECO:0000256" key="8">
    <source>
        <dbReference type="ARBA" id="ARBA00023254"/>
    </source>
</evidence>
<feature type="compositionally biased region" description="Basic and acidic residues" evidence="9">
    <location>
        <begin position="780"/>
        <end position="790"/>
    </location>
</feature>
<dbReference type="InterPro" id="IPR001965">
    <property type="entry name" value="Znf_PHD"/>
</dbReference>
<dbReference type="Gene3D" id="3.30.40.10">
    <property type="entry name" value="Zinc/RING finger domain, C3HC4 (zinc finger)"/>
    <property type="match status" value="1"/>
</dbReference>
<feature type="compositionally biased region" description="Polar residues" evidence="9">
    <location>
        <begin position="821"/>
        <end position="835"/>
    </location>
</feature>
<evidence type="ECO:0000256" key="3">
    <source>
        <dbReference type="ARBA" id="ARBA00022454"/>
    </source>
</evidence>
<proteinExistence type="predicted"/>
<dbReference type="PROSITE" id="PS50815">
    <property type="entry name" value="HORMA"/>
    <property type="match status" value="1"/>
</dbReference>
<dbReference type="PANTHER" id="PTHR48225:SF7">
    <property type="entry name" value="MEIOSIS-SPECIFIC PROTEIN HOP1"/>
    <property type="match status" value="1"/>
</dbReference>
<feature type="domain" description="HORMA" evidence="10">
    <location>
        <begin position="73"/>
        <end position="308"/>
    </location>
</feature>
<comment type="subcellular location">
    <subcellularLocation>
        <location evidence="2">Chromosome</location>
    </subcellularLocation>
    <subcellularLocation>
        <location evidence="1">Nucleus</location>
    </subcellularLocation>
</comment>
<dbReference type="GO" id="GO:0051598">
    <property type="term" value="P:meiotic recombination checkpoint signaling"/>
    <property type="evidence" value="ECO:0007669"/>
    <property type="project" value="TreeGrafter"/>
</dbReference>
<feature type="compositionally biased region" description="Basic and acidic residues" evidence="9">
    <location>
        <begin position="373"/>
        <end position="382"/>
    </location>
</feature>
<accession>A0A292PXG3</accession>
<gene>
    <name evidence="11" type="ORF">GSTUAT00004081001</name>
</gene>
<dbReference type="GO" id="GO:0005634">
    <property type="term" value="C:nucleus"/>
    <property type="evidence" value="ECO:0007669"/>
    <property type="project" value="UniProtKB-SubCell"/>
</dbReference>
<dbReference type="EMBL" id="LN891011">
    <property type="protein sequence ID" value="CUS11824.1"/>
    <property type="molecule type" value="Genomic_DNA"/>
</dbReference>
<evidence type="ECO:0000259" key="10">
    <source>
        <dbReference type="PROSITE" id="PS50815"/>
    </source>
</evidence>
<keyword evidence="5" id="KW-0863">Zinc-finger</keyword>
<dbReference type="AlphaFoldDB" id="A0A292PXG3"/>
<keyword evidence="7" id="KW-0539">Nucleus</keyword>
<dbReference type="SMART" id="SM00249">
    <property type="entry name" value="PHD"/>
    <property type="match status" value="1"/>
</dbReference>
<keyword evidence="6" id="KW-0862">Zinc</keyword>
<evidence type="ECO:0000256" key="7">
    <source>
        <dbReference type="ARBA" id="ARBA00023242"/>
    </source>
</evidence>
<reference evidence="11" key="1">
    <citation type="submission" date="2015-10" db="EMBL/GenBank/DDBJ databases">
        <authorList>
            <person name="Regsiter A."/>
            <person name="william w."/>
        </authorList>
    </citation>
    <scope>NUCLEOTIDE SEQUENCE</scope>
    <source>
        <strain evidence="11">Montdore</strain>
    </source>
</reference>
<dbReference type="PANTHER" id="PTHR48225">
    <property type="entry name" value="HORMA DOMAIN-CONTAINING PROTEIN 1"/>
    <property type="match status" value="1"/>
</dbReference>
<name>A0A292PXG3_9PEZI</name>
<dbReference type="InterPro" id="IPR019787">
    <property type="entry name" value="Znf_PHD-finger"/>
</dbReference>
<dbReference type="SUPFAM" id="SSF56019">
    <property type="entry name" value="The spindle assembly checkpoint protein mad2"/>
    <property type="match status" value="1"/>
</dbReference>
<evidence type="ECO:0000256" key="5">
    <source>
        <dbReference type="ARBA" id="ARBA00022771"/>
    </source>
</evidence>
<keyword evidence="8" id="KW-0469">Meiosis</keyword>
<dbReference type="InterPro" id="IPR036570">
    <property type="entry name" value="HORMA_dom_sf"/>
</dbReference>
<evidence type="ECO:0000313" key="11">
    <source>
        <dbReference type="EMBL" id="CUS11824.1"/>
    </source>
</evidence>
<feature type="compositionally biased region" description="Basic and acidic residues" evidence="9">
    <location>
        <begin position="515"/>
        <end position="524"/>
    </location>
</feature>
<dbReference type="Proteomes" id="UP001412239">
    <property type="component" value="Unassembled WGS sequence"/>
</dbReference>
<dbReference type="Gene3D" id="3.30.900.10">
    <property type="entry name" value="HORMA domain"/>
    <property type="match status" value="1"/>
</dbReference>
<evidence type="ECO:0000256" key="2">
    <source>
        <dbReference type="ARBA" id="ARBA00004286"/>
    </source>
</evidence>
<feature type="compositionally biased region" description="Polar residues" evidence="9">
    <location>
        <begin position="383"/>
        <end position="402"/>
    </location>
</feature>
<dbReference type="Pfam" id="PF00628">
    <property type="entry name" value="PHD"/>
    <property type="match status" value="1"/>
</dbReference>
<feature type="compositionally biased region" description="Basic and acidic residues" evidence="9">
    <location>
        <begin position="340"/>
        <end position="352"/>
    </location>
</feature>
<dbReference type="InterPro" id="IPR013083">
    <property type="entry name" value="Znf_RING/FYVE/PHD"/>
</dbReference>
<dbReference type="GO" id="GO:0007130">
    <property type="term" value="P:synaptonemal complex assembly"/>
    <property type="evidence" value="ECO:0007669"/>
    <property type="project" value="TreeGrafter"/>
</dbReference>
<feature type="compositionally biased region" description="Basic and acidic residues" evidence="9">
    <location>
        <begin position="404"/>
        <end position="413"/>
    </location>
</feature>
<dbReference type="InterPro" id="IPR011011">
    <property type="entry name" value="Znf_FYVE_PHD"/>
</dbReference>
<evidence type="ECO:0000256" key="9">
    <source>
        <dbReference type="SAM" id="MobiDB-lite"/>
    </source>
</evidence>
<keyword evidence="12" id="KW-1185">Reference proteome</keyword>
<evidence type="ECO:0000313" key="12">
    <source>
        <dbReference type="Proteomes" id="UP001412239"/>
    </source>
</evidence>
<protein>
    <recommendedName>
        <fullName evidence="10">HORMA domain-containing protein</fullName>
    </recommendedName>
</protein>
<keyword evidence="4" id="KW-0479">Metal-binding</keyword>
<dbReference type="Pfam" id="PF02301">
    <property type="entry name" value="HORMA"/>
    <property type="match status" value="1"/>
</dbReference>
<dbReference type="InterPro" id="IPR003511">
    <property type="entry name" value="HORMA_dom"/>
</dbReference>
<evidence type="ECO:0000256" key="1">
    <source>
        <dbReference type="ARBA" id="ARBA00004123"/>
    </source>
</evidence>
<organism evidence="11 12">
    <name type="scientific">Tuber aestivum</name>
    <name type="common">summer truffle</name>
    <dbReference type="NCBI Taxonomy" id="59557"/>
    <lineage>
        <taxon>Eukaryota</taxon>
        <taxon>Fungi</taxon>
        <taxon>Dikarya</taxon>
        <taxon>Ascomycota</taxon>
        <taxon>Pezizomycotina</taxon>
        <taxon>Pezizomycetes</taxon>
        <taxon>Pezizales</taxon>
        <taxon>Tuberaceae</taxon>
        <taxon>Tuber</taxon>
    </lineage>
</organism>
<evidence type="ECO:0000256" key="6">
    <source>
        <dbReference type="ARBA" id="ARBA00022833"/>
    </source>
</evidence>
<evidence type="ECO:0000256" key="4">
    <source>
        <dbReference type="ARBA" id="ARBA00022723"/>
    </source>
</evidence>
<dbReference type="GO" id="GO:0008270">
    <property type="term" value="F:zinc ion binding"/>
    <property type="evidence" value="ECO:0007669"/>
    <property type="project" value="UniProtKB-KW"/>
</dbReference>
<dbReference type="InterPro" id="IPR051294">
    <property type="entry name" value="HORMA_MeioticProgression"/>
</dbReference>
<dbReference type="SUPFAM" id="SSF57903">
    <property type="entry name" value="FYVE/PHD zinc finger"/>
    <property type="match status" value="1"/>
</dbReference>
<feature type="region of interest" description="Disordered" evidence="9">
    <location>
        <begin position="310"/>
        <end position="524"/>
    </location>
</feature>